<evidence type="ECO:0000313" key="4">
    <source>
        <dbReference type="EMBL" id="MEI4552027.1"/>
    </source>
</evidence>
<comment type="similarity">
    <text evidence="1">Belongs to the cytochrome b562 family.</text>
</comment>
<name>A0ABU8F189_9GAMM</name>
<keyword evidence="2 3" id="KW-0732">Signal</keyword>
<feature type="chain" id="PRO_5046669752" evidence="3">
    <location>
        <begin position="19"/>
        <end position="125"/>
    </location>
</feature>
<dbReference type="InterPro" id="IPR009155">
    <property type="entry name" value="Cyt_b562"/>
</dbReference>
<sequence length="125" mass="14487">MKKTFLLSIFIMCFSLSAEQSELALVMKEMALSYKQAKTAQTSDELLTHLTDIEKALRKSQHIGFNRESQKSNQGIERVLKHVALIKQNVNDLPTAKKQLTEIDKLRKQYHKIHEPSFWQLLFGN</sequence>
<accession>A0ABU8F189</accession>
<comment type="caution">
    <text evidence="4">The sequence shown here is derived from an EMBL/GenBank/DDBJ whole genome shotgun (WGS) entry which is preliminary data.</text>
</comment>
<dbReference type="Pfam" id="PF07361">
    <property type="entry name" value="Cytochrom_B562"/>
    <property type="match status" value="1"/>
</dbReference>
<evidence type="ECO:0000256" key="2">
    <source>
        <dbReference type="ARBA" id="ARBA00022729"/>
    </source>
</evidence>
<organism evidence="4 5">
    <name type="scientific">Pseudoalteromonas spongiae</name>
    <dbReference type="NCBI Taxonomy" id="298657"/>
    <lineage>
        <taxon>Bacteria</taxon>
        <taxon>Pseudomonadati</taxon>
        <taxon>Pseudomonadota</taxon>
        <taxon>Gammaproteobacteria</taxon>
        <taxon>Alteromonadales</taxon>
        <taxon>Pseudoalteromonadaceae</taxon>
        <taxon>Pseudoalteromonas</taxon>
    </lineage>
</organism>
<keyword evidence="5" id="KW-1185">Reference proteome</keyword>
<dbReference type="Gene3D" id="1.20.120.10">
    <property type="entry name" value="Cytochrome c/b562"/>
    <property type="match status" value="1"/>
</dbReference>
<dbReference type="Proteomes" id="UP001382455">
    <property type="component" value="Unassembled WGS sequence"/>
</dbReference>
<dbReference type="RefSeq" id="WP_138631078.1">
    <property type="nucleotide sequence ID" value="NZ_JBAWKS010000002.1"/>
</dbReference>
<dbReference type="EMBL" id="JBAWKS010000002">
    <property type="protein sequence ID" value="MEI4552027.1"/>
    <property type="molecule type" value="Genomic_DNA"/>
</dbReference>
<evidence type="ECO:0000256" key="3">
    <source>
        <dbReference type="SAM" id="SignalP"/>
    </source>
</evidence>
<evidence type="ECO:0000256" key="1">
    <source>
        <dbReference type="ARBA" id="ARBA00005523"/>
    </source>
</evidence>
<protein>
    <submittedName>
        <fullName evidence="4">Cytochrome b562</fullName>
    </submittedName>
</protein>
<proteinExistence type="inferred from homology"/>
<reference evidence="4 5" key="1">
    <citation type="submission" date="2023-12" db="EMBL/GenBank/DDBJ databases">
        <title>Friends and Foes: Symbiotic and Algicidal bacterial influence on Karenia brevis blooms.</title>
        <authorList>
            <person name="Fei C."/>
            <person name="Mohamed A.R."/>
            <person name="Booker A."/>
            <person name="Arshad M."/>
            <person name="Klass S."/>
            <person name="Ahn S."/>
            <person name="Gilbert P.M."/>
            <person name="Heil C.A."/>
            <person name="Martinez J.M."/>
            <person name="Amin S.A."/>
        </authorList>
    </citation>
    <scope>NUCLEOTIDE SEQUENCE [LARGE SCALE GENOMIC DNA]</scope>
    <source>
        <strain evidence="4 5">CE15</strain>
    </source>
</reference>
<feature type="signal peptide" evidence="3">
    <location>
        <begin position="1"/>
        <end position="18"/>
    </location>
</feature>
<gene>
    <name evidence="4" type="ORF">WAE96_20285</name>
</gene>
<dbReference type="InterPro" id="IPR010980">
    <property type="entry name" value="Cyt_c/b562"/>
</dbReference>
<evidence type="ECO:0000313" key="5">
    <source>
        <dbReference type="Proteomes" id="UP001382455"/>
    </source>
</evidence>
<dbReference type="SUPFAM" id="SSF47175">
    <property type="entry name" value="Cytochromes"/>
    <property type="match status" value="1"/>
</dbReference>